<feature type="disulfide bond" description="Redox-active" evidence="9">
    <location>
        <begin position="32"/>
        <end position="35"/>
    </location>
</feature>
<feature type="site" description="Contributes to redox potential value" evidence="8">
    <location>
        <position position="34"/>
    </location>
</feature>
<dbReference type="NCBIfam" id="TIGR01068">
    <property type="entry name" value="thioredoxin"/>
    <property type="match status" value="1"/>
</dbReference>
<dbReference type="InterPro" id="IPR013766">
    <property type="entry name" value="Thioredoxin_domain"/>
</dbReference>
<comment type="caution">
    <text evidence="11">The sequence shown here is derived from an EMBL/GenBank/DDBJ whole genome shotgun (WGS) entry which is preliminary data.</text>
</comment>
<gene>
    <name evidence="11" type="ORF">A9Q02_11770</name>
</gene>
<keyword evidence="4 9" id="KW-1015">Disulfide bond</keyword>
<keyword evidence="5 9" id="KW-0676">Redox-active center</keyword>
<evidence type="ECO:0000256" key="5">
    <source>
        <dbReference type="ARBA" id="ARBA00023284"/>
    </source>
</evidence>
<reference evidence="11 12" key="1">
    <citation type="submission" date="2016-05" db="EMBL/GenBank/DDBJ databases">
        <authorList>
            <person name="Lavstsen T."/>
            <person name="Jespersen J.S."/>
        </authorList>
    </citation>
    <scope>NUCLEOTIDE SEQUENCE [LARGE SCALE GENOMIC DNA]</scope>
    <source>
        <strain evidence="11 12">B7-9</strain>
    </source>
</reference>
<dbReference type="PANTHER" id="PTHR45663">
    <property type="entry name" value="GEO12009P1"/>
    <property type="match status" value="1"/>
</dbReference>
<dbReference type="OrthoDB" id="9790390at2"/>
<dbReference type="Proteomes" id="UP000220922">
    <property type="component" value="Unassembled WGS sequence"/>
</dbReference>
<evidence type="ECO:0000256" key="1">
    <source>
        <dbReference type="ARBA" id="ARBA00008987"/>
    </source>
</evidence>
<name>A0A2H3LAQ7_9CHLR</name>
<evidence type="ECO:0000256" key="4">
    <source>
        <dbReference type="ARBA" id="ARBA00023157"/>
    </source>
</evidence>
<evidence type="ECO:0000313" key="12">
    <source>
        <dbReference type="Proteomes" id="UP000220922"/>
    </source>
</evidence>
<dbReference type="InterPro" id="IPR017937">
    <property type="entry name" value="Thioredoxin_CS"/>
</dbReference>
<dbReference type="PROSITE" id="PS00194">
    <property type="entry name" value="THIOREDOXIN_1"/>
    <property type="match status" value="1"/>
</dbReference>
<evidence type="ECO:0000256" key="3">
    <source>
        <dbReference type="ARBA" id="ARBA00022982"/>
    </source>
</evidence>
<dbReference type="EMBL" id="LYXE01000069">
    <property type="protein sequence ID" value="PDV99468.1"/>
    <property type="molecule type" value="Genomic_DNA"/>
</dbReference>
<dbReference type="PROSITE" id="PS51352">
    <property type="entry name" value="THIOREDOXIN_2"/>
    <property type="match status" value="1"/>
</dbReference>
<dbReference type="PIRSF" id="PIRSF000077">
    <property type="entry name" value="Thioredoxin"/>
    <property type="match status" value="1"/>
</dbReference>
<comment type="similarity">
    <text evidence="1 7">Belongs to the thioredoxin family.</text>
</comment>
<dbReference type="InterPro" id="IPR005746">
    <property type="entry name" value="Thioredoxin"/>
</dbReference>
<proteinExistence type="inferred from homology"/>
<dbReference type="GO" id="GO:0005829">
    <property type="term" value="C:cytosol"/>
    <property type="evidence" value="ECO:0007669"/>
    <property type="project" value="TreeGrafter"/>
</dbReference>
<dbReference type="Gene3D" id="3.40.30.10">
    <property type="entry name" value="Glutaredoxin"/>
    <property type="match status" value="1"/>
</dbReference>
<sequence length="108" mass="11828">MAKPIVVTDANFAQQVLQAETPVVVDFWAPWCGPCRVIGPILDKLAGEYEGRLTIAKVNTDEEVQNASKLGIQGIPTLVIFKDGLEIGRMVGSQPEARYREAFDKILA</sequence>
<dbReference type="FunFam" id="3.40.30.10:FF:000001">
    <property type="entry name" value="Thioredoxin"/>
    <property type="match status" value="1"/>
</dbReference>
<dbReference type="GO" id="GO:0015035">
    <property type="term" value="F:protein-disulfide reductase activity"/>
    <property type="evidence" value="ECO:0007669"/>
    <property type="project" value="UniProtKB-UniRule"/>
</dbReference>
<dbReference type="AlphaFoldDB" id="A0A2H3LAQ7"/>
<evidence type="ECO:0000256" key="8">
    <source>
        <dbReference type="PIRSR" id="PIRSR000077-1"/>
    </source>
</evidence>
<accession>A0A2H3LAQ7</accession>
<dbReference type="PRINTS" id="PR00421">
    <property type="entry name" value="THIOREDOXIN"/>
</dbReference>
<dbReference type="SUPFAM" id="SSF52833">
    <property type="entry name" value="Thioredoxin-like"/>
    <property type="match status" value="1"/>
</dbReference>
<feature type="domain" description="Thioredoxin" evidence="10">
    <location>
        <begin position="1"/>
        <end position="108"/>
    </location>
</feature>
<evidence type="ECO:0000256" key="7">
    <source>
        <dbReference type="PIRNR" id="PIRNR000077"/>
    </source>
</evidence>
<dbReference type="GO" id="GO:0045454">
    <property type="term" value="P:cell redox homeostasis"/>
    <property type="evidence" value="ECO:0007669"/>
    <property type="project" value="TreeGrafter"/>
</dbReference>
<keyword evidence="3" id="KW-0249">Electron transport</keyword>
<keyword evidence="2" id="KW-0813">Transport</keyword>
<evidence type="ECO:0000313" key="11">
    <source>
        <dbReference type="EMBL" id="PDV99468.1"/>
    </source>
</evidence>
<feature type="site" description="Contributes to redox potential value" evidence="8">
    <location>
        <position position="33"/>
    </location>
</feature>
<organism evidence="11 12">
    <name type="scientific">Candidatus Chloroploca asiatica</name>
    <dbReference type="NCBI Taxonomy" id="1506545"/>
    <lineage>
        <taxon>Bacteria</taxon>
        <taxon>Bacillati</taxon>
        <taxon>Chloroflexota</taxon>
        <taxon>Chloroflexia</taxon>
        <taxon>Chloroflexales</taxon>
        <taxon>Chloroflexineae</taxon>
        <taxon>Oscillochloridaceae</taxon>
        <taxon>Candidatus Chloroploca</taxon>
    </lineage>
</organism>
<feature type="site" description="Deprotonates C-terminal active site Cys" evidence="8">
    <location>
        <position position="26"/>
    </location>
</feature>
<evidence type="ECO:0000259" key="10">
    <source>
        <dbReference type="PROSITE" id="PS51352"/>
    </source>
</evidence>
<evidence type="ECO:0000256" key="6">
    <source>
        <dbReference type="NCBIfam" id="TIGR01068"/>
    </source>
</evidence>
<dbReference type="RefSeq" id="WP_097651785.1">
    <property type="nucleotide sequence ID" value="NZ_LYXE01000069.1"/>
</dbReference>
<feature type="active site" description="Nucleophile" evidence="8">
    <location>
        <position position="32"/>
    </location>
</feature>
<evidence type="ECO:0000256" key="9">
    <source>
        <dbReference type="PIRSR" id="PIRSR000077-4"/>
    </source>
</evidence>
<dbReference type="CDD" id="cd02947">
    <property type="entry name" value="TRX_family"/>
    <property type="match status" value="1"/>
</dbReference>
<evidence type="ECO:0000256" key="2">
    <source>
        <dbReference type="ARBA" id="ARBA00022448"/>
    </source>
</evidence>
<dbReference type="Pfam" id="PF00085">
    <property type="entry name" value="Thioredoxin"/>
    <property type="match status" value="1"/>
</dbReference>
<dbReference type="PANTHER" id="PTHR45663:SF11">
    <property type="entry name" value="GEO12009P1"/>
    <property type="match status" value="1"/>
</dbReference>
<feature type="active site" description="Nucleophile" evidence="8">
    <location>
        <position position="35"/>
    </location>
</feature>
<dbReference type="InterPro" id="IPR036249">
    <property type="entry name" value="Thioredoxin-like_sf"/>
</dbReference>
<protein>
    <recommendedName>
        <fullName evidence="6 7">Thioredoxin</fullName>
    </recommendedName>
</protein>
<keyword evidence="12" id="KW-1185">Reference proteome</keyword>